<protein>
    <recommendedName>
        <fullName evidence="8">Aquaporin family protein</fullName>
    </recommendedName>
</protein>
<feature type="transmembrane region" description="Helical" evidence="5">
    <location>
        <begin position="87"/>
        <end position="113"/>
    </location>
</feature>
<sequence>MSTLSDPSSAVRPAPLAEFVGTGVLAMVVTSSTFALAYYGQPAPGMQWLLAGAGAAAVVVVFGLLLPGVRLHPLVTLLDLRAGRVTVGAGAASILAQFLGGAVGNVLGFWTVLGVGGIEVSTAGMTGAQVSDVLYAGAVAGLVIGLAVGLAARRRPDLLVPVIALASFAAAISADKLALGNPALVLGRIVGSTEVLTGLSPEQALLTIAGHLIGFVVALLLLPVLDRD</sequence>
<evidence type="ECO:0000256" key="2">
    <source>
        <dbReference type="ARBA" id="ARBA00022692"/>
    </source>
</evidence>
<feature type="transmembrane region" description="Helical" evidence="5">
    <location>
        <begin position="158"/>
        <end position="174"/>
    </location>
</feature>
<keyword evidence="4 5" id="KW-0472">Membrane</keyword>
<keyword evidence="3 5" id="KW-1133">Transmembrane helix</keyword>
<accession>A0ABP7XLE2</accession>
<dbReference type="InterPro" id="IPR023271">
    <property type="entry name" value="Aquaporin-like"/>
</dbReference>
<feature type="transmembrane region" description="Helical" evidence="5">
    <location>
        <begin position="204"/>
        <end position="225"/>
    </location>
</feature>
<evidence type="ECO:0000313" key="6">
    <source>
        <dbReference type="EMBL" id="GAA4121484.1"/>
    </source>
</evidence>
<name>A0ABP7XLE2_9ACTN</name>
<dbReference type="SUPFAM" id="SSF81338">
    <property type="entry name" value="Aquaporin-like"/>
    <property type="match status" value="1"/>
</dbReference>
<evidence type="ECO:0000256" key="5">
    <source>
        <dbReference type="SAM" id="Phobius"/>
    </source>
</evidence>
<evidence type="ECO:0008006" key="8">
    <source>
        <dbReference type="Google" id="ProtNLM"/>
    </source>
</evidence>
<keyword evidence="2 5" id="KW-0812">Transmembrane</keyword>
<evidence type="ECO:0000256" key="4">
    <source>
        <dbReference type="ARBA" id="ARBA00023136"/>
    </source>
</evidence>
<dbReference type="RefSeq" id="WP_344733897.1">
    <property type="nucleotide sequence ID" value="NZ_BAAAZH010000017.1"/>
</dbReference>
<keyword evidence="7" id="KW-1185">Reference proteome</keyword>
<evidence type="ECO:0000313" key="7">
    <source>
        <dbReference type="Proteomes" id="UP001501495"/>
    </source>
</evidence>
<feature type="transmembrane region" description="Helical" evidence="5">
    <location>
        <begin position="45"/>
        <end position="66"/>
    </location>
</feature>
<evidence type="ECO:0000256" key="3">
    <source>
        <dbReference type="ARBA" id="ARBA00022989"/>
    </source>
</evidence>
<dbReference type="EMBL" id="BAAAZH010000017">
    <property type="protein sequence ID" value="GAA4121484.1"/>
    <property type="molecule type" value="Genomic_DNA"/>
</dbReference>
<organism evidence="6 7">
    <name type="scientific">Nocardioides fonticola</name>
    <dbReference type="NCBI Taxonomy" id="450363"/>
    <lineage>
        <taxon>Bacteria</taxon>
        <taxon>Bacillati</taxon>
        <taxon>Actinomycetota</taxon>
        <taxon>Actinomycetes</taxon>
        <taxon>Propionibacteriales</taxon>
        <taxon>Nocardioidaceae</taxon>
        <taxon>Nocardioides</taxon>
    </lineage>
</organism>
<comment type="subcellular location">
    <subcellularLocation>
        <location evidence="1">Membrane</location>
        <topology evidence="1">Multi-pass membrane protein</topology>
    </subcellularLocation>
</comment>
<proteinExistence type="predicted"/>
<comment type="caution">
    <text evidence="6">The sequence shown here is derived from an EMBL/GenBank/DDBJ whole genome shotgun (WGS) entry which is preliminary data.</text>
</comment>
<feature type="transmembrane region" description="Helical" evidence="5">
    <location>
        <begin position="133"/>
        <end position="151"/>
    </location>
</feature>
<gene>
    <name evidence="6" type="ORF">GCM10022215_26500</name>
</gene>
<dbReference type="Proteomes" id="UP001501495">
    <property type="component" value="Unassembled WGS sequence"/>
</dbReference>
<reference evidence="7" key="1">
    <citation type="journal article" date="2019" name="Int. J. Syst. Evol. Microbiol.">
        <title>The Global Catalogue of Microorganisms (GCM) 10K type strain sequencing project: providing services to taxonomists for standard genome sequencing and annotation.</title>
        <authorList>
            <consortium name="The Broad Institute Genomics Platform"/>
            <consortium name="The Broad Institute Genome Sequencing Center for Infectious Disease"/>
            <person name="Wu L."/>
            <person name="Ma J."/>
        </authorList>
    </citation>
    <scope>NUCLEOTIDE SEQUENCE [LARGE SCALE GENOMIC DNA]</scope>
    <source>
        <strain evidence="7">JCM 16703</strain>
    </source>
</reference>
<evidence type="ECO:0000256" key="1">
    <source>
        <dbReference type="ARBA" id="ARBA00004141"/>
    </source>
</evidence>
<feature type="transmembrane region" description="Helical" evidence="5">
    <location>
        <begin position="16"/>
        <end position="39"/>
    </location>
</feature>
<dbReference type="Gene3D" id="1.20.1080.10">
    <property type="entry name" value="Glycerol uptake facilitator protein"/>
    <property type="match status" value="1"/>
</dbReference>